<accession>A0A7M2Y4Y5</accession>
<dbReference type="InterPro" id="IPR038231">
    <property type="entry name" value="MepB-like_sf"/>
</dbReference>
<evidence type="ECO:0000313" key="1">
    <source>
        <dbReference type="EMBL" id="QOW09180.1"/>
    </source>
</evidence>
<dbReference type="PIRSF" id="PIRSF032285">
    <property type="entry name" value="UCP032285"/>
    <property type="match status" value="1"/>
</dbReference>
<dbReference type="RefSeq" id="WP_193812393.1">
    <property type="nucleotide sequence ID" value="NZ_CP040442.1"/>
</dbReference>
<dbReference type="Pfam" id="PF08877">
    <property type="entry name" value="MepB-like"/>
    <property type="match status" value="1"/>
</dbReference>
<sequence length="179" mass="20963">MTLKKTPFPDLESIDELVFKPCSFSLKNIQPESESQEYAAQIFQLNEYKVLFRKAKITPTKTGQFVTLWKRNEKGITEPFDITDKLNLYLIATKTPTNFGIFIFPKKVLHENKVLSDHKRDGKRGIRVYPSWDETTSKQAQKTQVWQTEYFLDLSDTEQIDLNRAKNLLRMEQIDGLVR</sequence>
<evidence type="ECO:0000313" key="2">
    <source>
        <dbReference type="Proteomes" id="UP000594195"/>
    </source>
</evidence>
<proteinExistence type="predicted"/>
<organism evidence="1 2">
    <name type="scientific">Kaistella flava</name>
    <name type="common">ex Peng et al. 2021</name>
    <dbReference type="NCBI Taxonomy" id="2038776"/>
    <lineage>
        <taxon>Bacteria</taxon>
        <taxon>Pseudomonadati</taxon>
        <taxon>Bacteroidota</taxon>
        <taxon>Flavobacteriia</taxon>
        <taxon>Flavobacteriales</taxon>
        <taxon>Weeksellaceae</taxon>
        <taxon>Chryseobacterium group</taxon>
        <taxon>Kaistella</taxon>
    </lineage>
</organism>
<dbReference type="EMBL" id="CP040442">
    <property type="protein sequence ID" value="QOW09180.1"/>
    <property type="molecule type" value="Genomic_DNA"/>
</dbReference>
<dbReference type="InterPro" id="IPR011235">
    <property type="entry name" value="MepB-like"/>
</dbReference>
<dbReference type="KEGG" id="kfa:Q73A0000_01825"/>
<keyword evidence="2" id="KW-1185">Reference proteome</keyword>
<dbReference type="Proteomes" id="UP000594195">
    <property type="component" value="Chromosome"/>
</dbReference>
<dbReference type="Gene3D" id="3.40.1350.140">
    <property type="entry name" value="MepB-like"/>
    <property type="match status" value="1"/>
</dbReference>
<reference evidence="1 2" key="1">
    <citation type="submission" date="2019-05" db="EMBL/GenBank/DDBJ databases">
        <title>Chryseobacterium sp. isolated from King George Island, maritime Antarctica.</title>
        <authorList>
            <person name="Peng X."/>
        </authorList>
    </citation>
    <scope>NUCLEOTIDE SEQUENCE [LARGE SCALE GENOMIC DNA]</scope>
    <source>
        <strain evidence="1 2">7-3A</strain>
    </source>
</reference>
<protein>
    <submittedName>
        <fullName evidence="1">MepB family protein</fullName>
    </submittedName>
</protein>
<dbReference type="AlphaFoldDB" id="A0A7M2Y4Y5"/>
<name>A0A7M2Y4Y5_9FLAO</name>
<gene>
    <name evidence="1" type="ORF">Q73A0000_01825</name>
</gene>